<evidence type="ECO:0000259" key="5">
    <source>
        <dbReference type="Pfam" id="PF02836"/>
    </source>
</evidence>
<keyword evidence="9" id="KW-1185">Reference proteome</keyword>
<dbReference type="PROSITE" id="PS00608">
    <property type="entry name" value="GLYCOSYL_HYDROL_F2_2"/>
    <property type="match status" value="1"/>
</dbReference>
<dbReference type="InterPro" id="IPR008979">
    <property type="entry name" value="Galactose-bd-like_sf"/>
</dbReference>
<gene>
    <name evidence="8" type="ORF">GCM10022393_15150</name>
</gene>
<feature type="domain" description="Glycoside hydrolase family 2 immunoglobulin-like beta-sandwich" evidence="4">
    <location>
        <begin position="195"/>
        <end position="297"/>
    </location>
</feature>
<dbReference type="Gene3D" id="2.60.40.10">
    <property type="entry name" value="Immunoglobulins"/>
    <property type="match status" value="2"/>
</dbReference>
<dbReference type="PANTHER" id="PTHR42732:SF1">
    <property type="entry name" value="BETA-MANNOSIDASE"/>
    <property type="match status" value="1"/>
</dbReference>
<keyword evidence="2 8" id="KW-0378">Hydrolase</keyword>
<dbReference type="Pfam" id="PF02836">
    <property type="entry name" value="Glyco_hydro_2_C"/>
    <property type="match status" value="1"/>
</dbReference>
<evidence type="ECO:0000259" key="6">
    <source>
        <dbReference type="Pfam" id="PF02837"/>
    </source>
</evidence>
<evidence type="ECO:0000259" key="4">
    <source>
        <dbReference type="Pfam" id="PF00703"/>
    </source>
</evidence>
<feature type="domain" description="DUF4982" evidence="7">
    <location>
        <begin position="640"/>
        <end position="700"/>
    </location>
</feature>
<comment type="similarity">
    <text evidence="1">Belongs to the glycosyl hydrolase 2 family.</text>
</comment>
<dbReference type="Gene3D" id="3.20.20.80">
    <property type="entry name" value="Glycosidases"/>
    <property type="match status" value="1"/>
</dbReference>
<dbReference type="PANTHER" id="PTHR42732">
    <property type="entry name" value="BETA-GALACTOSIDASE"/>
    <property type="match status" value="1"/>
</dbReference>
<dbReference type="InterPro" id="IPR006103">
    <property type="entry name" value="Glyco_hydro_2_cat"/>
</dbReference>
<feature type="domain" description="Glycosyl hydrolases family 2 sugar binding" evidence="6">
    <location>
        <begin position="88"/>
        <end position="190"/>
    </location>
</feature>
<evidence type="ECO:0000313" key="8">
    <source>
        <dbReference type="EMBL" id="GAA4115126.1"/>
    </source>
</evidence>
<dbReference type="InterPro" id="IPR006104">
    <property type="entry name" value="Glyco_hydro_2_N"/>
</dbReference>
<proteinExistence type="inferred from homology"/>
<dbReference type="InterPro" id="IPR013783">
    <property type="entry name" value="Ig-like_fold"/>
</dbReference>
<feature type="domain" description="Glycoside hydrolase family 2 catalytic" evidence="5">
    <location>
        <begin position="304"/>
        <end position="618"/>
    </location>
</feature>
<protein>
    <submittedName>
        <fullName evidence="8">Glycoside hydrolase family 2 TIM barrel-domain containing protein</fullName>
    </submittedName>
</protein>
<dbReference type="Proteomes" id="UP001500459">
    <property type="component" value="Unassembled WGS sequence"/>
</dbReference>
<name>A0ABP7XFU1_9FLAO</name>
<evidence type="ECO:0000313" key="9">
    <source>
        <dbReference type="Proteomes" id="UP001500459"/>
    </source>
</evidence>
<sequence length="813" mass="92775">MKLETKNSQYIWLTNRCAAFFLAIGVMLISVTSFSQTIRTKQNINKGWQYLEENTLNVEDIVNFNSWSTVDIPHSWNSTDVTDLEPGYRRSASWYKKNLTIAAIEQDNVYKLYFEGANITTKVYVNKNLVGEHIGGYIGFETDITKFLKNGNNEVLVRVDNGYNPEIIPSQKSDFFIYGGITRDVWLITKSETNISKVIVNTPTVSKEQATLAVTVNLEGDIASTQLEILATILDPSGKEIAQSKGKANTETVNLKFTTFKKPALWDIDTPNLYTVVVSLLKSGKEMDKTSEKFGFRWFEFTDNGPFYLNGKRVLLRGTHRHEEHAGYGAAMPNELHKKDIQDIKDMGANFIRLAHYPQDPEVYKMCDELGLLVWDEIPWCRGGIGNETWKRNTKNQLTEMIYQNRNHPSIILWSLGNEIYWLPDFKNGDDTEEINIFLKELNALAHQLDPSRKTAIRKYYAGSDIVDVFSPSIWSGWYSGSYKTYEKAVTKYIKEYPHFLHAEYGGSSHIGRHVEKPIDGEGAVDKDSWTEAITQTGVTNIAQIGDWSENYIVDLFDWHLRISETTPDFVGNIQWAMKDFGTPLRPENDIPYMNQKGIMDRAGNPKDAYYVFKSYWAKEAFTYIESHTWTERQGPRDEVRNISVYSNCDEVILYHNGKALEKKKRDINQFPACGLTWDITFKEGLNQLKAIGFKDGKEVTDNLEIKYRYTTNDIAKSLALSYDTLPNGHYLVTAIAEDKNGLRCLDYEDRVYFQCLAGGVTQKHMGTPTGSESIKMANGKAQIEVVPDQTNTPLQMTVLNQSFKGTYLTIEK</sequence>
<dbReference type="InterPro" id="IPR032311">
    <property type="entry name" value="DUF4982"/>
</dbReference>
<dbReference type="InterPro" id="IPR036156">
    <property type="entry name" value="Beta-gal/glucu_dom_sf"/>
</dbReference>
<dbReference type="InterPro" id="IPR006102">
    <property type="entry name" value="Ig-like_GH2"/>
</dbReference>
<dbReference type="Pfam" id="PF02837">
    <property type="entry name" value="Glyco_hydro_2_N"/>
    <property type="match status" value="1"/>
</dbReference>
<evidence type="ECO:0000256" key="3">
    <source>
        <dbReference type="ARBA" id="ARBA00023295"/>
    </source>
</evidence>
<dbReference type="EMBL" id="BAABCW010000004">
    <property type="protein sequence ID" value="GAA4115126.1"/>
    <property type="molecule type" value="Genomic_DNA"/>
</dbReference>
<organism evidence="8 9">
    <name type="scientific">Aquimarina addita</name>
    <dbReference type="NCBI Taxonomy" id="870485"/>
    <lineage>
        <taxon>Bacteria</taxon>
        <taxon>Pseudomonadati</taxon>
        <taxon>Bacteroidota</taxon>
        <taxon>Flavobacteriia</taxon>
        <taxon>Flavobacteriales</taxon>
        <taxon>Flavobacteriaceae</taxon>
        <taxon>Aquimarina</taxon>
    </lineage>
</organism>
<evidence type="ECO:0000259" key="7">
    <source>
        <dbReference type="Pfam" id="PF16355"/>
    </source>
</evidence>
<dbReference type="InterPro" id="IPR017853">
    <property type="entry name" value="GH"/>
</dbReference>
<dbReference type="InterPro" id="IPR051913">
    <property type="entry name" value="GH2_Domain-Containing"/>
</dbReference>
<dbReference type="Gene3D" id="2.60.120.260">
    <property type="entry name" value="Galactose-binding domain-like"/>
    <property type="match status" value="1"/>
</dbReference>
<dbReference type="SUPFAM" id="SSF49303">
    <property type="entry name" value="beta-Galactosidase/glucuronidase domain"/>
    <property type="match status" value="1"/>
</dbReference>
<comment type="caution">
    <text evidence="8">The sequence shown here is derived from an EMBL/GenBank/DDBJ whole genome shotgun (WGS) entry which is preliminary data.</text>
</comment>
<dbReference type="Pfam" id="PF16355">
    <property type="entry name" value="DUF4982"/>
    <property type="match status" value="1"/>
</dbReference>
<dbReference type="Pfam" id="PF00703">
    <property type="entry name" value="Glyco_hydro_2"/>
    <property type="match status" value="1"/>
</dbReference>
<keyword evidence="3" id="KW-0326">Glycosidase</keyword>
<dbReference type="SUPFAM" id="SSF51445">
    <property type="entry name" value="(Trans)glycosidases"/>
    <property type="match status" value="1"/>
</dbReference>
<dbReference type="RefSeq" id="WP_344926131.1">
    <property type="nucleotide sequence ID" value="NZ_BAABCW010000004.1"/>
</dbReference>
<evidence type="ECO:0000256" key="1">
    <source>
        <dbReference type="ARBA" id="ARBA00007401"/>
    </source>
</evidence>
<accession>A0ABP7XFU1</accession>
<dbReference type="InterPro" id="IPR006101">
    <property type="entry name" value="Glyco_hydro_2"/>
</dbReference>
<evidence type="ECO:0000256" key="2">
    <source>
        <dbReference type="ARBA" id="ARBA00022801"/>
    </source>
</evidence>
<dbReference type="InterPro" id="IPR023232">
    <property type="entry name" value="Glyco_hydro_2_AS"/>
</dbReference>
<reference evidence="9" key="1">
    <citation type="journal article" date="2019" name="Int. J. Syst. Evol. Microbiol.">
        <title>The Global Catalogue of Microorganisms (GCM) 10K type strain sequencing project: providing services to taxonomists for standard genome sequencing and annotation.</title>
        <authorList>
            <consortium name="The Broad Institute Genomics Platform"/>
            <consortium name="The Broad Institute Genome Sequencing Center for Infectious Disease"/>
            <person name="Wu L."/>
            <person name="Ma J."/>
        </authorList>
    </citation>
    <scope>NUCLEOTIDE SEQUENCE [LARGE SCALE GENOMIC DNA]</scope>
    <source>
        <strain evidence="9">JCM 17106</strain>
    </source>
</reference>
<dbReference type="GO" id="GO:0016787">
    <property type="term" value="F:hydrolase activity"/>
    <property type="evidence" value="ECO:0007669"/>
    <property type="project" value="UniProtKB-KW"/>
</dbReference>
<dbReference type="PRINTS" id="PR00132">
    <property type="entry name" value="GLHYDRLASE2"/>
</dbReference>
<dbReference type="SUPFAM" id="SSF49785">
    <property type="entry name" value="Galactose-binding domain-like"/>
    <property type="match status" value="1"/>
</dbReference>